<dbReference type="eggNOG" id="COG0457">
    <property type="taxonomic scope" value="Bacteria"/>
</dbReference>
<dbReference type="InterPro" id="IPR024983">
    <property type="entry name" value="CHAT_dom"/>
</dbReference>
<dbReference type="HOGENOM" id="CLU_009955_0_0_11"/>
<evidence type="ECO:0000313" key="3">
    <source>
        <dbReference type="EMBL" id="AEG43434.1"/>
    </source>
</evidence>
<dbReference type="AlphaFoldDB" id="F6FVV4"/>
<reference evidence="3 4" key="1">
    <citation type="submission" date="2011-05" db="EMBL/GenBank/DDBJ databases">
        <title>Complete sequence of Isoptericola variabilis 225.</title>
        <authorList>
            <consortium name="US DOE Joint Genome Institute"/>
            <person name="Lucas S."/>
            <person name="Han J."/>
            <person name="Lapidus A."/>
            <person name="Cheng J.-F."/>
            <person name="Goodwin L."/>
            <person name="Pitluck S."/>
            <person name="Peters L."/>
            <person name="Mikhailova N."/>
            <person name="Zeytun A."/>
            <person name="Han C."/>
            <person name="Tapia R."/>
            <person name="Land M."/>
            <person name="Hauser L."/>
            <person name="Kyrpides N."/>
            <person name="Ivanova N."/>
            <person name="Pagani I."/>
            <person name="Siebers A."/>
            <person name="Allgaier M."/>
            <person name="Thelen M."/>
            <person name="Hugenholtz P."/>
            <person name="Gladden J."/>
            <person name="Woyke T."/>
        </authorList>
    </citation>
    <scope>NUCLEOTIDE SEQUENCE [LARGE SCALE GENOMIC DNA]</scope>
    <source>
        <strain evidence="4">225</strain>
    </source>
</reference>
<dbReference type="Pfam" id="PF12770">
    <property type="entry name" value="CHAT"/>
    <property type="match status" value="1"/>
</dbReference>
<evidence type="ECO:0000259" key="2">
    <source>
        <dbReference type="Pfam" id="PF12770"/>
    </source>
</evidence>
<dbReference type="STRING" id="743718.Isova_0647"/>
<feature type="coiled-coil region" evidence="1">
    <location>
        <begin position="470"/>
        <end position="502"/>
    </location>
</feature>
<evidence type="ECO:0000313" key="4">
    <source>
        <dbReference type="Proteomes" id="UP000009236"/>
    </source>
</evidence>
<dbReference type="EMBL" id="CP002810">
    <property type="protein sequence ID" value="AEG43434.1"/>
    <property type="molecule type" value="Genomic_DNA"/>
</dbReference>
<dbReference type="PANTHER" id="PTHR47691:SF3">
    <property type="entry name" value="HTH-TYPE TRANSCRIPTIONAL REGULATOR RV0890C-RELATED"/>
    <property type="match status" value="1"/>
</dbReference>
<dbReference type="KEGG" id="iva:Isova_0647"/>
<dbReference type="SUPFAM" id="SSF48452">
    <property type="entry name" value="TPR-like"/>
    <property type="match status" value="2"/>
</dbReference>
<gene>
    <name evidence="3" type="ordered locus">Isova_0647</name>
</gene>
<accession>F6FVV4</accession>
<dbReference type="InterPro" id="IPR011990">
    <property type="entry name" value="TPR-like_helical_dom_sf"/>
</dbReference>
<name>F6FVV4_ISOV2</name>
<dbReference type="PANTHER" id="PTHR47691">
    <property type="entry name" value="REGULATOR-RELATED"/>
    <property type="match status" value="1"/>
</dbReference>
<dbReference type="eggNOG" id="COG2909">
    <property type="taxonomic scope" value="Bacteria"/>
</dbReference>
<feature type="domain" description="CHAT" evidence="2">
    <location>
        <begin position="603"/>
        <end position="823"/>
    </location>
</feature>
<sequence length="840" mass="88170">MEADGGGATDLYAVARGHDDVGRFGEALATYRRLLRLLEESSGEPRLRARALLGAAHCVYEAQGDLDGAMRLLDDAEAVSREHDLGTELIAVQGQRGLLWLRAGDVARARAELDRAEPRLDREPSRDAAVLLLNRGALNLDAGDVAAAERDLAASSAHAAAIGDRSVEGKALHNLGYAHFLRGDLPLALRRMSEATDAFAHEGPQSVALVDRSRVLYEAGLVREAAEALDAAAAALEQDGAAVDLAHVRLDTARCLLQLRRHDQALRAARAAREAFVEQSNTQWALRAELVELEAELGTLVSDGDVGDCPRVLRRAGEIAELAHGLAPGLVAVPARILQADAAVLAGELDVARTALAAARTDSSVALSVRIQRQVVAARLAFAAGDRRRGLAAVRRGHALLSSHRAHLGSVDAVTAAALHGARLAIADVEAAFGTGRPAAVFDAVERGRATFAGAGRVRPPADPETADLVERARRELEASLAEEALADRESHLAEARRLQEAARRRAWLDGGSRGAPRPATARRVREALRGGAPQVTVASLVLLHGAVHAVVVDVTGDRLVRLADWDEVAEQVRRVRADLGVLSNALIPEPLRAAAAASVGRALGRLDGMLLGPLHVTGDLHLVARDLLLTVPWAALPSRRGRRTVVNSWLDLRAGAPPRRSDRALVVAGPGLLASHEEAGLVAGAWDDVVLLRGEDATCAATSGRLAGVGIVHLAAHGTHEPDNPLFSSVRLADGPLFAHELDGTDLAGAVVVLSACEVGRSSSRVGGEPLGLTSVLLRHGAGAVIAAVAPLRDDVALRVMPALHAGLREGLRPGQALARAVADEPEPVPLVCFGPLVV</sequence>
<dbReference type="Gene3D" id="1.25.40.10">
    <property type="entry name" value="Tetratricopeptide repeat domain"/>
    <property type="match status" value="2"/>
</dbReference>
<keyword evidence="4" id="KW-1185">Reference proteome</keyword>
<evidence type="ECO:0000256" key="1">
    <source>
        <dbReference type="SAM" id="Coils"/>
    </source>
</evidence>
<dbReference type="eggNOG" id="COG4995">
    <property type="taxonomic scope" value="Bacteria"/>
</dbReference>
<keyword evidence="1" id="KW-0175">Coiled coil</keyword>
<dbReference type="RefSeq" id="WP_013837828.1">
    <property type="nucleotide sequence ID" value="NC_015588.1"/>
</dbReference>
<proteinExistence type="predicted"/>
<dbReference type="Proteomes" id="UP000009236">
    <property type="component" value="Chromosome"/>
</dbReference>
<organism evidence="4">
    <name type="scientific">Isoptericola variabilis (strain 225)</name>
    <dbReference type="NCBI Taxonomy" id="743718"/>
    <lineage>
        <taxon>Bacteria</taxon>
        <taxon>Bacillati</taxon>
        <taxon>Actinomycetota</taxon>
        <taxon>Actinomycetes</taxon>
        <taxon>Micrococcales</taxon>
        <taxon>Promicromonosporaceae</taxon>
        <taxon>Isoptericola</taxon>
    </lineage>
</organism>
<protein>
    <submittedName>
        <fullName evidence="3">Tetratricopeptide repeat-containing protein</fullName>
    </submittedName>
</protein>